<feature type="compositionally biased region" description="Basic and acidic residues" evidence="8">
    <location>
        <begin position="484"/>
        <end position="494"/>
    </location>
</feature>
<evidence type="ECO:0000256" key="3">
    <source>
        <dbReference type="ARBA" id="ARBA00022723"/>
    </source>
</evidence>
<evidence type="ECO:0000256" key="8">
    <source>
        <dbReference type="SAM" id="MobiDB-lite"/>
    </source>
</evidence>
<dbReference type="InterPro" id="IPR045109">
    <property type="entry name" value="LSDs-like"/>
</dbReference>
<dbReference type="InterPro" id="IPR003347">
    <property type="entry name" value="JmjC_dom"/>
</dbReference>
<reference evidence="11" key="1">
    <citation type="submission" date="2023-02" db="EMBL/GenBank/DDBJ databases">
        <title>Genome of toxic invasive species Heracleum sosnowskyi carries increased number of genes despite the absence of recent whole-genome duplications.</title>
        <authorList>
            <person name="Schelkunov M."/>
            <person name="Shtratnikova V."/>
            <person name="Makarenko M."/>
            <person name="Klepikova A."/>
            <person name="Omelchenko D."/>
            <person name="Novikova G."/>
            <person name="Obukhova E."/>
            <person name="Bogdanov V."/>
            <person name="Penin A."/>
            <person name="Logacheva M."/>
        </authorList>
    </citation>
    <scope>NUCLEOTIDE SEQUENCE</scope>
    <source>
        <strain evidence="11">Hsosn_3</strain>
        <tissue evidence="11">Leaf</tissue>
    </source>
</reference>
<evidence type="ECO:0000259" key="10">
    <source>
        <dbReference type="PROSITE" id="PS51184"/>
    </source>
</evidence>
<proteinExistence type="inferred from homology"/>
<keyword evidence="7" id="KW-0863">Zinc-finger</keyword>
<evidence type="ECO:0000256" key="4">
    <source>
        <dbReference type="ARBA" id="ARBA00023015"/>
    </source>
</evidence>
<gene>
    <name evidence="11" type="ORF">POM88_001286</name>
</gene>
<feature type="compositionally biased region" description="Polar residues" evidence="8">
    <location>
        <begin position="495"/>
        <end position="507"/>
    </location>
</feature>
<dbReference type="PANTHER" id="PTHR12549:SF11">
    <property type="entry name" value="LYSINE-SPECIFIC DEMETHYLASE JMJ25"/>
    <property type="match status" value="1"/>
</dbReference>
<comment type="subcellular location">
    <subcellularLocation>
        <location evidence="1">Nucleus</location>
    </subcellularLocation>
</comment>
<dbReference type="GO" id="GO:0031490">
    <property type="term" value="F:chromatin DNA binding"/>
    <property type="evidence" value="ECO:0007669"/>
    <property type="project" value="TreeGrafter"/>
</dbReference>
<evidence type="ECO:0000256" key="1">
    <source>
        <dbReference type="ARBA" id="ARBA00004123"/>
    </source>
</evidence>
<dbReference type="PANTHER" id="PTHR12549">
    <property type="entry name" value="JMJC DOMAIN-CONTAINING HISTONE DEMETHYLATION PROTEIN"/>
    <property type="match status" value="1"/>
</dbReference>
<comment type="caution">
    <text evidence="11">The sequence shown here is derived from an EMBL/GenBank/DDBJ whole genome shotgun (WGS) entry which is preliminary data.</text>
</comment>
<evidence type="ECO:0000313" key="11">
    <source>
        <dbReference type="EMBL" id="KAK1401681.1"/>
    </source>
</evidence>
<keyword evidence="4" id="KW-0805">Transcription regulation</keyword>
<keyword evidence="7" id="KW-0862">Zinc</keyword>
<dbReference type="InterPro" id="IPR018866">
    <property type="entry name" value="Znf-4CXXC_R1"/>
</dbReference>
<feature type="region of interest" description="Disordered" evidence="8">
    <location>
        <begin position="479"/>
        <end position="510"/>
    </location>
</feature>
<dbReference type="GO" id="GO:0006357">
    <property type="term" value="P:regulation of transcription by RNA polymerase II"/>
    <property type="evidence" value="ECO:0007669"/>
    <property type="project" value="TreeGrafter"/>
</dbReference>
<dbReference type="PROSITE" id="PS50089">
    <property type="entry name" value="ZF_RING_2"/>
    <property type="match status" value="1"/>
</dbReference>
<evidence type="ECO:0000256" key="5">
    <source>
        <dbReference type="ARBA" id="ARBA00023163"/>
    </source>
</evidence>
<feature type="domain" description="RING-type" evidence="9">
    <location>
        <begin position="51"/>
        <end position="98"/>
    </location>
</feature>
<evidence type="ECO:0000256" key="6">
    <source>
        <dbReference type="ARBA" id="ARBA00023242"/>
    </source>
</evidence>
<dbReference type="SUPFAM" id="SSF51197">
    <property type="entry name" value="Clavaminate synthase-like"/>
    <property type="match status" value="1"/>
</dbReference>
<dbReference type="InterPro" id="IPR001841">
    <property type="entry name" value="Znf_RING"/>
</dbReference>
<evidence type="ECO:0000256" key="7">
    <source>
        <dbReference type="PROSITE-ProRule" id="PRU00175"/>
    </source>
</evidence>
<dbReference type="GO" id="GO:0000785">
    <property type="term" value="C:chromatin"/>
    <property type="evidence" value="ECO:0007669"/>
    <property type="project" value="TreeGrafter"/>
</dbReference>
<dbReference type="GO" id="GO:0000118">
    <property type="term" value="C:histone deacetylase complex"/>
    <property type="evidence" value="ECO:0007669"/>
    <property type="project" value="TreeGrafter"/>
</dbReference>
<reference evidence="11" key="2">
    <citation type="submission" date="2023-05" db="EMBL/GenBank/DDBJ databases">
        <authorList>
            <person name="Schelkunov M.I."/>
        </authorList>
    </citation>
    <scope>NUCLEOTIDE SEQUENCE</scope>
    <source>
        <strain evidence="11">Hsosn_3</strain>
        <tissue evidence="11">Leaf</tissue>
    </source>
</reference>
<dbReference type="GO" id="GO:0032454">
    <property type="term" value="F:histone H3K9 demethylase activity"/>
    <property type="evidence" value="ECO:0007669"/>
    <property type="project" value="InterPro"/>
</dbReference>
<feature type="domain" description="JmjC" evidence="10">
    <location>
        <begin position="231"/>
        <end position="366"/>
    </location>
</feature>
<dbReference type="Pfam" id="PF10497">
    <property type="entry name" value="zf-4CXXC_R1"/>
    <property type="match status" value="1"/>
</dbReference>
<evidence type="ECO:0000259" key="9">
    <source>
        <dbReference type="PROSITE" id="PS50089"/>
    </source>
</evidence>
<dbReference type="AlphaFoldDB" id="A0AAD8JFI9"/>
<accession>A0AAD8JFI9</accession>
<dbReference type="GO" id="GO:0008270">
    <property type="term" value="F:zinc ion binding"/>
    <property type="evidence" value="ECO:0007669"/>
    <property type="project" value="UniProtKB-KW"/>
</dbReference>
<sequence>MENSSPTKRNYTSFKNGGGVVYDSNSSPAASIKRRYYGIAGRSGSSESRRCHQCQRISYGRVLYCNKCDTRSYCLRCVTQWYPQMNEEDFIVACPVCRDNCNCTSCLRVEFPLNDTTRFEINLTKDDKLHHSKYLLKLLLPFVRRFNEDQIREREMEAKIQGLSLSEVKLQVANCDVDDRLYCNNCKTSISQPVDVIALNCFDWCEVKLNIKKLFKGYMEDAVYVLTHAKEVTVTPSQLAKINKLRKRHRVQDQRELYMNGQISDGVEAQMESNDVEELENADGVQQVFHPIHDRAFYLSSEHKKRLKKDYGIEPWTVVQNLGDAVFVPAGCPCQVRNLKSCITVSTGFVSPENVDECIRLSEEIRVLPQNHRAKEDKLEVKKLILHAMRKVLDELDEFTNVKSQNSSCHTLSYPIKTECVDISSNPGYLGSATEFLLSSSKETFMRSALKPSVIEKSRNSNLSKKGWSLDLRLPINDGTSSERNIRKEPKISEEASSAISNRQQAPCSDDTPEFCSQTSTYLDPDFEVYGLNLYEVTINIYLDSLAHCPGECGAPFSVQC</sequence>
<keyword evidence="12" id="KW-1185">Reference proteome</keyword>
<dbReference type="GO" id="GO:0003712">
    <property type="term" value="F:transcription coregulator activity"/>
    <property type="evidence" value="ECO:0007669"/>
    <property type="project" value="TreeGrafter"/>
</dbReference>
<comment type="similarity">
    <text evidence="2">Belongs to the JARID1 histone demethylase family.</text>
</comment>
<dbReference type="EMBL" id="JAUIZM010000001">
    <property type="protein sequence ID" value="KAK1401681.1"/>
    <property type="molecule type" value="Genomic_DNA"/>
</dbReference>
<keyword evidence="6" id="KW-0539">Nucleus</keyword>
<keyword evidence="3" id="KW-0479">Metal-binding</keyword>
<dbReference type="Pfam" id="PF02373">
    <property type="entry name" value="JmjC"/>
    <property type="match status" value="1"/>
</dbReference>
<dbReference type="Proteomes" id="UP001237642">
    <property type="component" value="Unassembled WGS sequence"/>
</dbReference>
<dbReference type="SMART" id="SM00558">
    <property type="entry name" value="JmjC"/>
    <property type="match status" value="1"/>
</dbReference>
<evidence type="ECO:0000313" key="12">
    <source>
        <dbReference type="Proteomes" id="UP001237642"/>
    </source>
</evidence>
<evidence type="ECO:0000256" key="2">
    <source>
        <dbReference type="ARBA" id="ARBA00006801"/>
    </source>
</evidence>
<keyword evidence="5" id="KW-0804">Transcription</keyword>
<dbReference type="Gene3D" id="2.60.120.650">
    <property type="entry name" value="Cupin"/>
    <property type="match status" value="1"/>
</dbReference>
<name>A0AAD8JFI9_9APIA</name>
<protein>
    <submittedName>
        <fullName evidence="11">Uncharacterized protein</fullName>
    </submittedName>
</protein>
<dbReference type="PROSITE" id="PS51184">
    <property type="entry name" value="JMJC"/>
    <property type="match status" value="1"/>
</dbReference>
<organism evidence="11 12">
    <name type="scientific">Heracleum sosnowskyi</name>
    <dbReference type="NCBI Taxonomy" id="360622"/>
    <lineage>
        <taxon>Eukaryota</taxon>
        <taxon>Viridiplantae</taxon>
        <taxon>Streptophyta</taxon>
        <taxon>Embryophyta</taxon>
        <taxon>Tracheophyta</taxon>
        <taxon>Spermatophyta</taxon>
        <taxon>Magnoliopsida</taxon>
        <taxon>eudicotyledons</taxon>
        <taxon>Gunneridae</taxon>
        <taxon>Pentapetalae</taxon>
        <taxon>asterids</taxon>
        <taxon>campanulids</taxon>
        <taxon>Apiales</taxon>
        <taxon>Apiaceae</taxon>
        <taxon>Apioideae</taxon>
        <taxon>apioid superclade</taxon>
        <taxon>Tordylieae</taxon>
        <taxon>Tordyliinae</taxon>
        <taxon>Heracleum</taxon>
    </lineage>
</organism>